<evidence type="ECO:0000256" key="2">
    <source>
        <dbReference type="ARBA" id="ARBA00022679"/>
    </source>
</evidence>
<dbReference type="Gene3D" id="2.40.440.10">
    <property type="entry name" value="L,D-transpeptidase catalytic domain-like"/>
    <property type="match status" value="1"/>
</dbReference>
<comment type="pathway">
    <text evidence="1">Cell wall biogenesis; peptidoglycan biosynthesis.</text>
</comment>
<accession>A0A1M6K4U2</accession>
<dbReference type="AlphaFoldDB" id="A0A1M6K4U2"/>
<evidence type="ECO:0000256" key="3">
    <source>
        <dbReference type="ARBA" id="ARBA00022960"/>
    </source>
</evidence>
<keyword evidence="6" id="KW-1133">Transmembrane helix</keyword>
<organism evidence="8 9">
    <name type="scientific">Paramaledivibacter caminithermalis (strain DSM 15212 / CIP 107654 / DViRD3)</name>
    <name type="common">Clostridium caminithermale</name>
    <dbReference type="NCBI Taxonomy" id="1121301"/>
    <lineage>
        <taxon>Bacteria</taxon>
        <taxon>Bacillati</taxon>
        <taxon>Bacillota</taxon>
        <taxon>Clostridia</taxon>
        <taxon>Peptostreptococcales</taxon>
        <taxon>Caminicellaceae</taxon>
        <taxon>Paramaledivibacter</taxon>
    </lineage>
</organism>
<proteinExistence type="predicted"/>
<dbReference type="EMBL" id="FRAG01000002">
    <property type="protein sequence ID" value="SHJ53945.1"/>
    <property type="molecule type" value="Genomic_DNA"/>
</dbReference>
<evidence type="ECO:0000256" key="1">
    <source>
        <dbReference type="ARBA" id="ARBA00004752"/>
    </source>
</evidence>
<dbReference type="Proteomes" id="UP000184465">
    <property type="component" value="Unassembled WGS sequence"/>
</dbReference>
<dbReference type="CDD" id="cd16913">
    <property type="entry name" value="YkuD_like"/>
    <property type="match status" value="1"/>
</dbReference>
<protein>
    <submittedName>
        <fullName evidence="8">L,D-transpeptidase catalytic domain</fullName>
    </submittedName>
</protein>
<dbReference type="InterPro" id="IPR038063">
    <property type="entry name" value="Transpep_catalytic_dom"/>
</dbReference>
<keyword evidence="9" id="KW-1185">Reference proteome</keyword>
<evidence type="ECO:0000259" key="7">
    <source>
        <dbReference type="Pfam" id="PF03734"/>
    </source>
</evidence>
<dbReference type="SUPFAM" id="SSF141523">
    <property type="entry name" value="L,D-transpeptidase catalytic domain-like"/>
    <property type="match status" value="1"/>
</dbReference>
<dbReference type="GO" id="GO:0016740">
    <property type="term" value="F:transferase activity"/>
    <property type="evidence" value="ECO:0007669"/>
    <property type="project" value="UniProtKB-KW"/>
</dbReference>
<keyword evidence="3" id="KW-0133">Cell shape</keyword>
<dbReference type="UniPathway" id="UPA00219"/>
<evidence type="ECO:0000313" key="8">
    <source>
        <dbReference type="EMBL" id="SHJ53945.1"/>
    </source>
</evidence>
<dbReference type="GO" id="GO:0071555">
    <property type="term" value="P:cell wall organization"/>
    <property type="evidence" value="ECO:0007669"/>
    <property type="project" value="UniProtKB-KW"/>
</dbReference>
<keyword evidence="6" id="KW-0812">Transmembrane</keyword>
<dbReference type="InterPro" id="IPR005490">
    <property type="entry name" value="LD_TPept_cat_dom"/>
</dbReference>
<evidence type="ECO:0000256" key="6">
    <source>
        <dbReference type="SAM" id="Phobius"/>
    </source>
</evidence>
<sequence length="131" mass="15255">MLKRSFIWIIICIVCISILMGVGEIVFKDMELAQYLIDTFKNREIKEYGLWEEKKMKENPNYNNLAIFIDINSKILELINLDNNEVVKRYIIASGKQSTPSPIGSWRIINKGRWGQGFGTRWMGLNVPWGK</sequence>
<dbReference type="STRING" id="1121301.SAMN02745912_00261"/>
<reference evidence="8 9" key="1">
    <citation type="submission" date="2016-11" db="EMBL/GenBank/DDBJ databases">
        <authorList>
            <person name="Jaros S."/>
            <person name="Januszkiewicz K."/>
            <person name="Wedrychowicz H."/>
        </authorList>
    </citation>
    <scope>NUCLEOTIDE SEQUENCE [LARGE SCALE GENOMIC DNA]</scope>
    <source>
        <strain evidence="8 9">DSM 15212</strain>
    </source>
</reference>
<keyword evidence="4" id="KW-0573">Peptidoglycan synthesis</keyword>
<keyword evidence="2" id="KW-0808">Transferase</keyword>
<gene>
    <name evidence="8" type="ORF">SAMN02745912_00261</name>
</gene>
<dbReference type="Pfam" id="PF03734">
    <property type="entry name" value="YkuD"/>
    <property type="match status" value="1"/>
</dbReference>
<feature type="domain" description="L,D-TPase catalytic" evidence="7">
    <location>
        <begin position="66"/>
        <end position="119"/>
    </location>
</feature>
<feature type="transmembrane region" description="Helical" evidence="6">
    <location>
        <begin position="6"/>
        <end position="27"/>
    </location>
</feature>
<keyword evidence="5" id="KW-0961">Cell wall biogenesis/degradation</keyword>
<dbReference type="GO" id="GO:0008360">
    <property type="term" value="P:regulation of cell shape"/>
    <property type="evidence" value="ECO:0007669"/>
    <property type="project" value="UniProtKB-KW"/>
</dbReference>
<dbReference type="RefSeq" id="WP_073146578.1">
    <property type="nucleotide sequence ID" value="NZ_FRAG01000002.1"/>
</dbReference>
<keyword evidence="6" id="KW-0472">Membrane</keyword>
<name>A0A1M6K4U2_PARC5</name>
<evidence type="ECO:0000313" key="9">
    <source>
        <dbReference type="Proteomes" id="UP000184465"/>
    </source>
</evidence>
<evidence type="ECO:0000256" key="4">
    <source>
        <dbReference type="ARBA" id="ARBA00022984"/>
    </source>
</evidence>
<dbReference type="GO" id="GO:0009252">
    <property type="term" value="P:peptidoglycan biosynthetic process"/>
    <property type="evidence" value="ECO:0007669"/>
    <property type="project" value="UniProtKB-UniPathway"/>
</dbReference>
<evidence type="ECO:0000256" key="5">
    <source>
        <dbReference type="ARBA" id="ARBA00023316"/>
    </source>
</evidence>